<dbReference type="GO" id="GO:0000502">
    <property type="term" value="C:proteasome complex"/>
    <property type="evidence" value="ECO:0007669"/>
    <property type="project" value="UniProtKB-KW"/>
</dbReference>
<evidence type="ECO:0000313" key="8">
    <source>
        <dbReference type="EMBL" id="KAL0638505.1"/>
    </source>
</evidence>
<protein>
    <recommendedName>
        <fullName evidence="3 6">Tethering factor for nuclear proteasome STS1</fullName>
    </recommendedName>
</protein>
<dbReference type="PANTHER" id="PTHR28032">
    <property type="entry name" value="FI02826P"/>
    <property type="match status" value="1"/>
</dbReference>
<dbReference type="InterPro" id="IPR038422">
    <property type="entry name" value="Cut8/Sts1_sf"/>
</dbReference>
<evidence type="ECO:0000313" key="9">
    <source>
        <dbReference type="Proteomes" id="UP001447188"/>
    </source>
</evidence>
<dbReference type="PANTHER" id="PTHR28032:SF1">
    <property type="entry name" value="FI02826P"/>
    <property type="match status" value="1"/>
</dbReference>
<dbReference type="Proteomes" id="UP001447188">
    <property type="component" value="Unassembled WGS sequence"/>
</dbReference>
<dbReference type="Pfam" id="PF08559">
    <property type="entry name" value="Cut8"/>
    <property type="match status" value="1"/>
</dbReference>
<name>A0ABR3GRI3_9PEZI</name>
<keyword evidence="8" id="KW-0647">Proteasome</keyword>
<evidence type="ECO:0000256" key="4">
    <source>
        <dbReference type="ARBA" id="ARBA00023242"/>
    </source>
</evidence>
<organism evidence="8 9">
    <name type="scientific">Discina gigas</name>
    <dbReference type="NCBI Taxonomy" id="1032678"/>
    <lineage>
        <taxon>Eukaryota</taxon>
        <taxon>Fungi</taxon>
        <taxon>Dikarya</taxon>
        <taxon>Ascomycota</taxon>
        <taxon>Pezizomycotina</taxon>
        <taxon>Pezizomycetes</taxon>
        <taxon>Pezizales</taxon>
        <taxon>Discinaceae</taxon>
        <taxon>Discina</taxon>
    </lineage>
</organism>
<feature type="region of interest" description="Disordered" evidence="7">
    <location>
        <begin position="1"/>
        <end position="70"/>
    </location>
</feature>
<keyword evidence="6" id="KW-0653">Protein transport</keyword>
<accession>A0ABR3GRI3</accession>
<dbReference type="EMBL" id="JBBBZM010000021">
    <property type="protein sequence ID" value="KAL0638505.1"/>
    <property type="molecule type" value="Genomic_DNA"/>
</dbReference>
<evidence type="ECO:0000256" key="5">
    <source>
        <dbReference type="ARBA" id="ARBA00025651"/>
    </source>
</evidence>
<evidence type="ECO:0000256" key="1">
    <source>
        <dbReference type="ARBA" id="ARBA00006199"/>
    </source>
</evidence>
<keyword evidence="6" id="KW-0963">Cytoplasm</keyword>
<keyword evidence="6" id="KW-0813">Transport</keyword>
<comment type="similarity">
    <text evidence="1 6">Belongs to the cut8/STS1 family.</text>
</comment>
<comment type="subunit">
    <text evidence="2 6">Binds the proteasome.</text>
</comment>
<gene>
    <name evidence="8" type="primary">STS1</name>
    <name evidence="8" type="ORF">Q9L58_002441</name>
</gene>
<keyword evidence="4 6" id="KW-0539">Nucleus</keyword>
<comment type="subcellular location">
    <subcellularLocation>
        <location evidence="6">Cytoplasm</location>
    </subcellularLocation>
    <subcellularLocation>
        <location evidence="6">Nucleus</location>
    </subcellularLocation>
</comment>
<comment type="caution">
    <text evidence="8">The sequence shown here is derived from an EMBL/GenBank/DDBJ whole genome shotgun (WGS) entry which is preliminary data.</text>
</comment>
<feature type="compositionally biased region" description="Polar residues" evidence="7">
    <location>
        <begin position="42"/>
        <end position="56"/>
    </location>
</feature>
<keyword evidence="9" id="KW-1185">Reference proteome</keyword>
<evidence type="ECO:0000256" key="3">
    <source>
        <dbReference type="ARBA" id="ARBA00016204"/>
    </source>
</evidence>
<dbReference type="InterPro" id="IPR013868">
    <property type="entry name" value="Cut8/Sts1_fam"/>
</dbReference>
<comment type="function">
    <text evidence="5 6">Involved in ubiquitin-mediated protein degradation. Regulatory factor in the ubiquitin/proteasome pathway that controls the turnover of proteasome substrates. Targets proteasomes to the nucleus and facilitates the degradation of nuclear proteins.</text>
</comment>
<evidence type="ECO:0000256" key="2">
    <source>
        <dbReference type="ARBA" id="ARBA00011464"/>
    </source>
</evidence>
<sequence length="292" mass="32486">MNALINPQPFHFREPASRLSPPRFGGKKRKADEDDDSEDHQMVSSPSSPNMLSRQAASHRINKRQRSDVTGRPLPLARLLETVDSNTLKAILQTICDRHPELLEEVSSLAPRPTVISALSTLNNYEAAVRAAFPYGGNSGADYAFNRVKTALNDLLDALSDYTPHFLPPNESQSTTSLTFLDDATNIIHRLPNWDNPVHNHSKNMAYEEITKAWVLVVQEAAKRGAGIQLEYGGWGSKLARHVEQSEGRMQMALIQMRQALGYSDYGKEVNKLGGRGFNMHSSGVQVPVRSW</sequence>
<evidence type="ECO:0000256" key="7">
    <source>
        <dbReference type="SAM" id="MobiDB-lite"/>
    </source>
</evidence>
<reference evidence="8 9" key="1">
    <citation type="submission" date="2024-02" db="EMBL/GenBank/DDBJ databases">
        <title>Discinaceae phylogenomics.</title>
        <authorList>
            <person name="Dirks A.C."/>
            <person name="James T.Y."/>
        </authorList>
    </citation>
    <scope>NUCLEOTIDE SEQUENCE [LARGE SCALE GENOMIC DNA]</scope>
    <source>
        <strain evidence="8 9">ACD0624</strain>
    </source>
</reference>
<dbReference type="Gene3D" id="1.20.58.1590">
    <property type="entry name" value="Tethering factor for nuclear proteasome Cut8/Sts1"/>
    <property type="match status" value="1"/>
</dbReference>
<evidence type="ECO:0000256" key="6">
    <source>
        <dbReference type="RuleBase" id="RU368013"/>
    </source>
</evidence>
<proteinExistence type="inferred from homology"/>